<dbReference type="PROSITE" id="PS51898">
    <property type="entry name" value="TYR_RECOMBINASE"/>
    <property type="match status" value="1"/>
</dbReference>
<gene>
    <name evidence="8" type="ordered locus">Psyc_0479</name>
</gene>
<dbReference type="PROSITE" id="PS51900">
    <property type="entry name" value="CB"/>
    <property type="match status" value="1"/>
</dbReference>
<keyword evidence="2" id="KW-0229">DNA integration</keyword>
<dbReference type="OrthoDB" id="5391994at2"/>
<protein>
    <submittedName>
        <fullName evidence="8">Possible phage integrase</fullName>
    </submittedName>
</protein>
<evidence type="ECO:0000256" key="2">
    <source>
        <dbReference type="ARBA" id="ARBA00022908"/>
    </source>
</evidence>
<name>Q4FUG6_PSYA2</name>
<feature type="domain" description="Tyr recombinase" evidence="6">
    <location>
        <begin position="158"/>
        <end position="350"/>
    </location>
</feature>
<sequence length="357" mass="41539">MWHKKRRWQTLEKLPATDRGYTTASVIRNRLADHAKWGTLTEDIINELCGNDDAPKTTPTFLDYARLYLKQSDVSKATLREYAKSLDRYWIPPWYQREIHTITAKEVRTLIADIIWSSEKTRNNNLIPLRGVFGIALDDSVIHTNPVDKIKNTKHQSPPPDPFSRDEMERLLTWLHDKHGKDEAVYWLYFELAFWTGMRTGELLALTWDDIDWDAGLIKVSKVMSDGELVNRTKTAEYRDVFFNARSEDALKRLKRIKSAVSDRLFMSPRFINSAWQTDKTPRRALTEAMKATGIRHRATYTTRHTFITNCLTDGLNIYFVAKQTGHSVRTLETRYARWIDVSKARSEIAKLNTGSR</sequence>
<comment type="similarity">
    <text evidence="1">Belongs to the 'phage' integrase family.</text>
</comment>
<dbReference type="InterPro" id="IPR011010">
    <property type="entry name" value="DNA_brk_join_enz"/>
</dbReference>
<dbReference type="PANTHER" id="PTHR30349">
    <property type="entry name" value="PHAGE INTEGRASE-RELATED"/>
    <property type="match status" value="1"/>
</dbReference>
<dbReference type="PANTHER" id="PTHR30349:SF64">
    <property type="entry name" value="PROPHAGE INTEGRASE INTD-RELATED"/>
    <property type="match status" value="1"/>
</dbReference>
<accession>Q4FUG6</accession>
<dbReference type="STRING" id="259536.Psyc_0479"/>
<dbReference type="EMBL" id="CP000082">
    <property type="protein sequence ID" value="AAZ18342.1"/>
    <property type="molecule type" value="Genomic_DNA"/>
</dbReference>
<dbReference type="HOGENOM" id="CLU_027562_8_2_6"/>
<keyword evidence="3 5" id="KW-0238">DNA-binding</keyword>
<dbReference type="Gene3D" id="1.10.443.10">
    <property type="entry name" value="Intergrase catalytic core"/>
    <property type="match status" value="1"/>
</dbReference>
<evidence type="ECO:0000256" key="1">
    <source>
        <dbReference type="ARBA" id="ARBA00008857"/>
    </source>
</evidence>
<keyword evidence="9" id="KW-1185">Reference proteome</keyword>
<evidence type="ECO:0000313" key="9">
    <source>
        <dbReference type="Proteomes" id="UP000000546"/>
    </source>
</evidence>
<evidence type="ECO:0000256" key="3">
    <source>
        <dbReference type="ARBA" id="ARBA00023125"/>
    </source>
</evidence>
<organism evidence="8 9">
    <name type="scientific">Psychrobacter arcticus (strain DSM 17307 / VKM B-2377 / 273-4)</name>
    <dbReference type="NCBI Taxonomy" id="259536"/>
    <lineage>
        <taxon>Bacteria</taxon>
        <taxon>Pseudomonadati</taxon>
        <taxon>Pseudomonadota</taxon>
        <taxon>Gammaproteobacteria</taxon>
        <taxon>Moraxellales</taxon>
        <taxon>Moraxellaceae</taxon>
        <taxon>Psychrobacter</taxon>
    </lineage>
</organism>
<dbReference type="KEGG" id="par:Psyc_0479"/>
<dbReference type="Pfam" id="PF00589">
    <property type="entry name" value="Phage_integrase"/>
    <property type="match status" value="1"/>
</dbReference>
<evidence type="ECO:0000259" key="7">
    <source>
        <dbReference type="PROSITE" id="PS51900"/>
    </source>
</evidence>
<keyword evidence="4" id="KW-0233">DNA recombination</keyword>
<dbReference type="InterPro" id="IPR010998">
    <property type="entry name" value="Integrase_recombinase_N"/>
</dbReference>
<dbReference type="CDD" id="cd01189">
    <property type="entry name" value="INT_ICEBs1_C_like"/>
    <property type="match status" value="1"/>
</dbReference>
<dbReference type="Proteomes" id="UP000000546">
    <property type="component" value="Chromosome"/>
</dbReference>
<dbReference type="GO" id="GO:0003677">
    <property type="term" value="F:DNA binding"/>
    <property type="evidence" value="ECO:0007669"/>
    <property type="project" value="UniProtKB-UniRule"/>
</dbReference>
<proteinExistence type="inferred from homology"/>
<dbReference type="eggNOG" id="COG0582">
    <property type="taxonomic scope" value="Bacteria"/>
</dbReference>
<feature type="domain" description="Core-binding (CB)" evidence="7">
    <location>
        <begin position="59"/>
        <end position="137"/>
    </location>
</feature>
<reference evidence="8 9" key="1">
    <citation type="journal article" date="2010" name="Appl. Environ. Microbiol.">
        <title>The genome sequence of Psychrobacter arcticus 273-4, a psychroactive Siberian permafrost bacterium, reveals mechanisms for adaptation to low-temperature growth.</title>
        <authorList>
            <person name="Ayala-del-Rio H.L."/>
            <person name="Chain P.S."/>
            <person name="Grzymski J.J."/>
            <person name="Ponder M.A."/>
            <person name="Ivanova N."/>
            <person name="Bergholz P.W."/>
            <person name="Di Bartolo G."/>
            <person name="Hauser L."/>
            <person name="Land M."/>
            <person name="Bakermans C."/>
            <person name="Rodrigues D."/>
            <person name="Klappenbach J."/>
            <person name="Zarka D."/>
            <person name="Larimer F."/>
            <person name="Richardson P."/>
            <person name="Murray A."/>
            <person name="Thomashow M."/>
            <person name="Tiedje J.M."/>
        </authorList>
    </citation>
    <scope>NUCLEOTIDE SEQUENCE [LARGE SCALE GENOMIC DNA]</scope>
    <source>
        <strain evidence="9">DSM 17307 / VKM B-2377 / 273-4</strain>
    </source>
</reference>
<evidence type="ECO:0000256" key="4">
    <source>
        <dbReference type="ARBA" id="ARBA00023172"/>
    </source>
</evidence>
<dbReference type="InterPro" id="IPR002104">
    <property type="entry name" value="Integrase_catalytic"/>
</dbReference>
<dbReference type="GO" id="GO:0015074">
    <property type="term" value="P:DNA integration"/>
    <property type="evidence" value="ECO:0007669"/>
    <property type="project" value="UniProtKB-KW"/>
</dbReference>
<dbReference type="InterPro" id="IPR044068">
    <property type="entry name" value="CB"/>
</dbReference>
<evidence type="ECO:0000256" key="5">
    <source>
        <dbReference type="PROSITE-ProRule" id="PRU01248"/>
    </source>
</evidence>
<dbReference type="RefSeq" id="WP_011279778.1">
    <property type="nucleotide sequence ID" value="NC_007204.1"/>
</dbReference>
<dbReference type="Gene3D" id="1.10.150.130">
    <property type="match status" value="1"/>
</dbReference>
<dbReference type="GO" id="GO:0006310">
    <property type="term" value="P:DNA recombination"/>
    <property type="evidence" value="ECO:0007669"/>
    <property type="project" value="UniProtKB-KW"/>
</dbReference>
<dbReference type="InterPro" id="IPR050090">
    <property type="entry name" value="Tyrosine_recombinase_XerCD"/>
</dbReference>
<dbReference type="SUPFAM" id="SSF56349">
    <property type="entry name" value="DNA breaking-rejoining enzymes"/>
    <property type="match status" value="1"/>
</dbReference>
<evidence type="ECO:0000259" key="6">
    <source>
        <dbReference type="PROSITE" id="PS51898"/>
    </source>
</evidence>
<evidence type="ECO:0000313" key="8">
    <source>
        <dbReference type="EMBL" id="AAZ18342.1"/>
    </source>
</evidence>
<dbReference type="AlphaFoldDB" id="Q4FUG6"/>
<dbReference type="InterPro" id="IPR013762">
    <property type="entry name" value="Integrase-like_cat_sf"/>
</dbReference>